<proteinExistence type="predicted"/>
<feature type="chain" id="PRO_5020278336" evidence="1">
    <location>
        <begin position="22"/>
        <end position="185"/>
    </location>
</feature>
<dbReference type="InterPro" id="IPR013078">
    <property type="entry name" value="His_Pase_superF_clade-1"/>
</dbReference>
<organism evidence="2 3">
    <name type="scientific">Pedobacter polaris</name>
    <dbReference type="NCBI Taxonomy" id="2571273"/>
    <lineage>
        <taxon>Bacteria</taxon>
        <taxon>Pseudomonadati</taxon>
        <taxon>Bacteroidota</taxon>
        <taxon>Sphingobacteriia</taxon>
        <taxon>Sphingobacteriales</taxon>
        <taxon>Sphingobacteriaceae</taxon>
        <taxon>Pedobacter</taxon>
    </lineage>
</organism>
<accession>A0A4U1CWK5</accession>
<evidence type="ECO:0000256" key="1">
    <source>
        <dbReference type="SAM" id="SignalP"/>
    </source>
</evidence>
<dbReference type="RefSeq" id="WP_136838755.1">
    <property type="nucleotide sequence ID" value="NZ_SWBR01000001.1"/>
</dbReference>
<reference evidence="2 3" key="1">
    <citation type="submission" date="2019-04" db="EMBL/GenBank/DDBJ databases">
        <title>Pedobacter sp. RP-3-22 sp. nov., isolated from Arctic soil.</title>
        <authorList>
            <person name="Dahal R.H."/>
            <person name="Kim D.-U."/>
        </authorList>
    </citation>
    <scope>NUCLEOTIDE SEQUENCE [LARGE SCALE GENOMIC DNA]</scope>
    <source>
        <strain evidence="2 3">RP-3-22</strain>
    </source>
</reference>
<dbReference type="OrthoDB" id="3296006at2"/>
<keyword evidence="3" id="KW-1185">Reference proteome</keyword>
<dbReference type="SUPFAM" id="SSF53254">
    <property type="entry name" value="Phosphoglycerate mutase-like"/>
    <property type="match status" value="1"/>
</dbReference>
<dbReference type="CDD" id="cd07067">
    <property type="entry name" value="HP_PGM_like"/>
    <property type="match status" value="1"/>
</dbReference>
<dbReference type="EMBL" id="SWBR01000001">
    <property type="protein sequence ID" value="TKC12630.1"/>
    <property type="molecule type" value="Genomic_DNA"/>
</dbReference>
<feature type="signal peptide" evidence="1">
    <location>
        <begin position="1"/>
        <end position="21"/>
    </location>
</feature>
<protein>
    <submittedName>
        <fullName evidence="2">Histidine phosphatase family protein</fullName>
    </submittedName>
</protein>
<dbReference type="AlphaFoldDB" id="A0A4U1CWK5"/>
<evidence type="ECO:0000313" key="2">
    <source>
        <dbReference type="EMBL" id="TKC12630.1"/>
    </source>
</evidence>
<dbReference type="Pfam" id="PF00300">
    <property type="entry name" value="His_Phos_1"/>
    <property type="match status" value="1"/>
</dbReference>
<dbReference type="InterPro" id="IPR029033">
    <property type="entry name" value="His_PPase_superfam"/>
</dbReference>
<keyword evidence="1" id="KW-0732">Signal</keyword>
<sequence length="185" mass="20606">MMKKFILILLVVLLGQQAVNAQKAVKVFVVRHAEKVVDDPKAKDPELSPGGAERAVDLMKYLKGEKVDSIYTTNYKRTKLTAFPLADKIGIAIKTYDPSEQKALAKQLITHATGKKILIVGHSNTVLEIIEAFGTARPVKELTDDDYDYIFEITVKGTKADVKFNRYGKSHHSEEGTKKEMKSAN</sequence>
<comment type="caution">
    <text evidence="2">The sequence shown here is derived from an EMBL/GenBank/DDBJ whole genome shotgun (WGS) entry which is preliminary data.</text>
</comment>
<gene>
    <name evidence="2" type="ORF">FA048_03150</name>
</gene>
<dbReference type="Gene3D" id="3.40.50.1240">
    <property type="entry name" value="Phosphoglycerate mutase-like"/>
    <property type="match status" value="1"/>
</dbReference>
<name>A0A4U1CWK5_9SPHI</name>
<dbReference type="Proteomes" id="UP000309488">
    <property type="component" value="Unassembled WGS sequence"/>
</dbReference>
<evidence type="ECO:0000313" key="3">
    <source>
        <dbReference type="Proteomes" id="UP000309488"/>
    </source>
</evidence>